<name>A0A8H7TD99_9HELO</name>
<comment type="caution">
    <text evidence="1">The sequence shown here is derived from an EMBL/GenBank/DDBJ whole genome shotgun (WGS) entry which is preliminary data.</text>
</comment>
<reference evidence="1" key="1">
    <citation type="submission" date="2021-02" db="EMBL/GenBank/DDBJ databases">
        <title>Genome sequence Cadophora malorum strain M34.</title>
        <authorList>
            <person name="Stefanovic E."/>
            <person name="Vu D."/>
            <person name="Scully C."/>
            <person name="Dijksterhuis J."/>
            <person name="Roader J."/>
            <person name="Houbraken J."/>
        </authorList>
    </citation>
    <scope>NUCLEOTIDE SEQUENCE</scope>
    <source>
        <strain evidence="1">M34</strain>
    </source>
</reference>
<evidence type="ECO:0000313" key="2">
    <source>
        <dbReference type="Proteomes" id="UP000664132"/>
    </source>
</evidence>
<organism evidence="1 2">
    <name type="scientific">Cadophora malorum</name>
    <dbReference type="NCBI Taxonomy" id="108018"/>
    <lineage>
        <taxon>Eukaryota</taxon>
        <taxon>Fungi</taxon>
        <taxon>Dikarya</taxon>
        <taxon>Ascomycota</taxon>
        <taxon>Pezizomycotina</taxon>
        <taxon>Leotiomycetes</taxon>
        <taxon>Helotiales</taxon>
        <taxon>Ploettnerulaceae</taxon>
        <taxon>Cadophora</taxon>
    </lineage>
</organism>
<keyword evidence="2" id="KW-1185">Reference proteome</keyword>
<dbReference type="OrthoDB" id="4216928at2759"/>
<evidence type="ECO:0000313" key="1">
    <source>
        <dbReference type="EMBL" id="KAG4416721.1"/>
    </source>
</evidence>
<dbReference type="Proteomes" id="UP000664132">
    <property type="component" value="Unassembled WGS sequence"/>
</dbReference>
<protein>
    <submittedName>
        <fullName evidence="1">Uncharacterized protein</fullName>
    </submittedName>
</protein>
<accession>A0A8H7TD99</accession>
<proteinExistence type="predicted"/>
<dbReference type="EMBL" id="JAFJYH010000176">
    <property type="protein sequence ID" value="KAG4416721.1"/>
    <property type="molecule type" value="Genomic_DNA"/>
</dbReference>
<gene>
    <name evidence="1" type="ORF">IFR04_010123</name>
</gene>
<dbReference type="AlphaFoldDB" id="A0A8H7TD99"/>
<sequence>MNPGVGDNGIVVGEQQETVPTWPIIPFTPPPEEPSMELGYEDFFSSPYSSFPFPQIVVTDPFQIEYCISELKHSIETLVLEGRTPFIHPDLYSEDIPETYQDLVGVCSFYMQRTPQNLPMVFRMMDAKLKKLGTSSKSVVQLGQWLLHVQSLIMYQIIRLFDGDMQQRRNAERDMKVLAAWTERLQSEFSDVDLSPVDPSRNWIMLESIRRTLMVSWLLRGFYKSVTEGVCDIVPVLTTLLVSEDAEAWEKSYPVIENQNLVTYPVYVARWNIGKVKTANSYEMMLLRACPDAVIEGISRWGQLESRSRFLEQ</sequence>